<keyword evidence="4" id="KW-1185">Reference proteome</keyword>
<feature type="compositionally biased region" description="Polar residues" evidence="1">
    <location>
        <begin position="15"/>
        <end position="33"/>
    </location>
</feature>
<dbReference type="InParanoid" id="A0A165K6G7"/>
<keyword evidence="2" id="KW-0812">Transmembrane</keyword>
<protein>
    <submittedName>
        <fullName evidence="3">Uncharacterized protein</fullName>
    </submittedName>
</protein>
<evidence type="ECO:0000256" key="2">
    <source>
        <dbReference type="SAM" id="Phobius"/>
    </source>
</evidence>
<feature type="transmembrane region" description="Helical" evidence="2">
    <location>
        <begin position="297"/>
        <end position="314"/>
    </location>
</feature>
<evidence type="ECO:0000313" key="3">
    <source>
        <dbReference type="EMBL" id="KZT62749.1"/>
    </source>
</evidence>
<sequence length="326" mass="34398">MANRPPAVPLAPSESRVSNNRSLDHSTPLTAHTSTHRSPDHSTRAIATELRASSDRSPTHASRTPATHPETDIPANHIGAAPGASPGASTAPDLAAAVTTVARNLHALSSAALSANPNHTQVDLAVIRRQLDALRDQCTRVVCHTTEDTTKTELYLDLVATARVSLENVPAGATTVDEATRWAQDLTATADILLEMAGAGHMATDGIARTEPVYARSQGGNARNDEAQPPPYNPAWFVDFAQRRRSTIRSTEVNYVQSSGANISRPREVNIVRSGGVNVSPSSKADAAEPTAGDMCIGGLFLIIVFVVIGAVGWKGCMLLRGWVGS</sequence>
<keyword evidence="2" id="KW-1133">Transmembrane helix</keyword>
<feature type="compositionally biased region" description="Low complexity" evidence="1">
    <location>
        <begin position="79"/>
        <end position="91"/>
    </location>
</feature>
<organism evidence="3 4">
    <name type="scientific">Calocera cornea HHB12733</name>
    <dbReference type="NCBI Taxonomy" id="1353952"/>
    <lineage>
        <taxon>Eukaryota</taxon>
        <taxon>Fungi</taxon>
        <taxon>Dikarya</taxon>
        <taxon>Basidiomycota</taxon>
        <taxon>Agaricomycotina</taxon>
        <taxon>Dacrymycetes</taxon>
        <taxon>Dacrymycetales</taxon>
        <taxon>Dacrymycetaceae</taxon>
        <taxon>Calocera</taxon>
    </lineage>
</organism>
<name>A0A165K6G7_9BASI</name>
<keyword evidence="2" id="KW-0472">Membrane</keyword>
<proteinExistence type="predicted"/>
<gene>
    <name evidence="3" type="ORF">CALCODRAFT_489225</name>
</gene>
<evidence type="ECO:0000256" key="1">
    <source>
        <dbReference type="SAM" id="MobiDB-lite"/>
    </source>
</evidence>
<dbReference type="Proteomes" id="UP000076842">
    <property type="component" value="Unassembled WGS sequence"/>
</dbReference>
<feature type="region of interest" description="Disordered" evidence="1">
    <location>
        <begin position="1"/>
        <end position="91"/>
    </location>
</feature>
<accession>A0A165K6G7</accession>
<evidence type="ECO:0000313" key="4">
    <source>
        <dbReference type="Proteomes" id="UP000076842"/>
    </source>
</evidence>
<dbReference type="AlphaFoldDB" id="A0A165K6G7"/>
<dbReference type="EMBL" id="KV423914">
    <property type="protein sequence ID" value="KZT62749.1"/>
    <property type="molecule type" value="Genomic_DNA"/>
</dbReference>
<reference evidence="3 4" key="1">
    <citation type="journal article" date="2016" name="Mol. Biol. Evol.">
        <title>Comparative Genomics of Early-Diverging Mushroom-Forming Fungi Provides Insights into the Origins of Lignocellulose Decay Capabilities.</title>
        <authorList>
            <person name="Nagy L.G."/>
            <person name="Riley R."/>
            <person name="Tritt A."/>
            <person name="Adam C."/>
            <person name="Daum C."/>
            <person name="Floudas D."/>
            <person name="Sun H."/>
            <person name="Yadav J.S."/>
            <person name="Pangilinan J."/>
            <person name="Larsson K.H."/>
            <person name="Matsuura K."/>
            <person name="Barry K."/>
            <person name="Labutti K."/>
            <person name="Kuo R."/>
            <person name="Ohm R.A."/>
            <person name="Bhattacharya S.S."/>
            <person name="Shirouzu T."/>
            <person name="Yoshinaga Y."/>
            <person name="Martin F.M."/>
            <person name="Grigoriev I.V."/>
            <person name="Hibbett D.S."/>
        </authorList>
    </citation>
    <scope>NUCLEOTIDE SEQUENCE [LARGE SCALE GENOMIC DNA]</scope>
    <source>
        <strain evidence="3 4">HHB12733</strain>
    </source>
</reference>